<dbReference type="InterPro" id="IPR027417">
    <property type="entry name" value="P-loop_NTPase"/>
</dbReference>
<evidence type="ECO:0000259" key="12">
    <source>
        <dbReference type="PROSITE" id="PS50929"/>
    </source>
</evidence>
<evidence type="ECO:0000256" key="7">
    <source>
        <dbReference type="ARBA" id="ARBA00022989"/>
    </source>
</evidence>
<evidence type="ECO:0000256" key="5">
    <source>
        <dbReference type="ARBA" id="ARBA00022741"/>
    </source>
</evidence>
<keyword evidence="5" id="KW-0547">Nucleotide-binding</keyword>
<dbReference type="InterPro" id="IPR017871">
    <property type="entry name" value="ABC_transporter-like_CS"/>
</dbReference>
<proteinExistence type="predicted"/>
<evidence type="ECO:0000259" key="11">
    <source>
        <dbReference type="PROSITE" id="PS50893"/>
    </source>
</evidence>
<dbReference type="InterPro" id="IPR003593">
    <property type="entry name" value="AAA+_ATPase"/>
</dbReference>
<keyword evidence="4 10" id="KW-0812">Transmembrane</keyword>
<dbReference type="SUPFAM" id="SSF90123">
    <property type="entry name" value="ABC transporter transmembrane region"/>
    <property type="match status" value="1"/>
</dbReference>
<dbReference type="PROSITE" id="PS50929">
    <property type="entry name" value="ABC_TM1F"/>
    <property type="match status" value="1"/>
</dbReference>
<keyword evidence="2" id="KW-0813">Transport</keyword>
<feature type="transmembrane region" description="Helical" evidence="10">
    <location>
        <begin position="114"/>
        <end position="135"/>
    </location>
</feature>
<dbReference type="PROSITE" id="PS00211">
    <property type="entry name" value="ABC_TRANSPORTER_1"/>
    <property type="match status" value="1"/>
</dbReference>
<evidence type="ECO:0000313" key="13">
    <source>
        <dbReference type="EMBL" id="GGD93055.1"/>
    </source>
</evidence>
<dbReference type="GO" id="GO:0015421">
    <property type="term" value="F:ABC-type oligopeptide transporter activity"/>
    <property type="evidence" value="ECO:0007669"/>
    <property type="project" value="TreeGrafter"/>
</dbReference>
<comment type="subcellular location">
    <subcellularLocation>
        <location evidence="1">Cell membrane</location>
        <topology evidence="1">Multi-pass membrane protein</topology>
    </subcellularLocation>
</comment>
<sequence length="685" mass="74816">MSEARGPQGPAGGAGQKPGGPAPGNFGFGPGRGGPGGMGMPVQKAKDFKGTLRRLTGYLRPHRFALLIVLITAVLSTVFSILGPKIMGKATTELFAGVMGRINGVEGAKIDFTYIGDILLVLIGLYIISSLFSYIQQYVMAGVAQKTVYDLRKDVNEKLARLPLKFFDSRTHGEILSRAVNDVDNISNTLQQSLTQLITSVVTLVGVIVMMLTISPIMTLITIVTLPLSFLAIKMIAKRSQQYFKGQQKSLGELNGHVEEMYTGHPIVKAFGHEKKSMQHFTKVNDELYASGWRAQFISGIIMPIMGFIGNIGYVLVSVAGGIFVLRNAITIGDVQAFISYSRQFTMPITQTAQIANIIQSTIASAERVFELLDEVEEVPEAEDAVKIARRQRDGEAEAPEAGKGIAAVASSRQQPAKVELDKTSVSKNRVIALPKGDVSFNHVKFGYKEDTPLIEDMDIHVHSGQTIAIVGPTGAGKTTLINLLMRFYELSGGSITIDGVDITRFQRGDLRSLFGMVLQDTWLFNGTIRDNIAYGREDATEEDVVEAARAAYADHFIRTLPEGYDTELNEEASNISQGQKQLLTIARAILADPAILILDEATSSVDTRTEIQIQRAMNELMQGRTSFVIAHRLSTIRDADLILVMNHGTVIEQGTHEELLQAGGFYADLYESQFSGRKPQREVV</sequence>
<dbReference type="InterPro" id="IPR011527">
    <property type="entry name" value="ABC1_TM_dom"/>
</dbReference>
<evidence type="ECO:0000256" key="3">
    <source>
        <dbReference type="ARBA" id="ARBA00022475"/>
    </source>
</evidence>
<evidence type="ECO:0000256" key="8">
    <source>
        <dbReference type="ARBA" id="ARBA00023136"/>
    </source>
</evidence>
<keyword evidence="6" id="KW-0067">ATP-binding</keyword>
<evidence type="ECO:0000256" key="1">
    <source>
        <dbReference type="ARBA" id="ARBA00004651"/>
    </source>
</evidence>
<evidence type="ECO:0000256" key="2">
    <source>
        <dbReference type="ARBA" id="ARBA00022448"/>
    </source>
</evidence>
<feature type="domain" description="ABC transporter" evidence="11">
    <location>
        <begin position="439"/>
        <end position="673"/>
    </location>
</feature>
<feature type="domain" description="ABC transmembrane type-1" evidence="12">
    <location>
        <begin position="67"/>
        <end position="361"/>
    </location>
</feature>
<reference evidence="13" key="1">
    <citation type="journal article" date="2014" name="Int. J. Syst. Evol. Microbiol.">
        <title>Complete genome sequence of Corynebacterium casei LMG S-19264T (=DSM 44701T), isolated from a smear-ripened cheese.</title>
        <authorList>
            <consortium name="US DOE Joint Genome Institute (JGI-PGF)"/>
            <person name="Walter F."/>
            <person name="Albersmeier A."/>
            <person name="Kalinowski J."/>
            <person name="Ruckert C."/>
        </authorList>
    </citation>
    <scope>NUCLEOTIDE SEQUENCE</scope>
    <source>
        <strain evidence="13">CGMCC 1.15178</strain>
    </source>
</reference>
<gene>
    <name evidence="13" type="ORF">GCM10010911_59550</name>
</gene>
<dbReference type="Gene3D" id="3.40.50.300">
    <property type="entry name" value="P-loop containing nucleotide triphosphate hydrolases"/>
    <property type="match status" value="1"/>
</dbReference>
<dbReference type="SUPFAM" id="SSF52540">
    <property type="entry name" value="P-loop containing nucleoside triphosphate hydrolases"/>
    <property type="match status" value="1"/>
</dbReference>
<feature type="compositionally biased region" description="Gly residues" evidence="9">
    <location>
        <begin position="9"/>
        <end position="18"/>
    </location>
</feature>
<dbReference type="Pfam" id="PF00005">
    <property type="entry name" value="ABC_tran"/>
    <property type="match status" value="1"/>
</dbReference>
<dbReference type="GO" id="GO:0005886">
    <property type="term" value="C:plasma membrane"/>
    <property type="evidence" value="ECO:0007669"/>
    <property type="project" value="UniProtKB-SubCell"/>
</dbReference>
<dbReference type="SMART" id="SM00382">
    <property type="entry name" value="AAA"/>
    <property type="match status" value="1"/>
</dbReference>
<comment type="caution">
    <text evidence="13">The sequence shown here is derived from an EMBL/GenBank/DDBJ whole genome shotgun (WGS) entry which is preliminary data.</text>
</comment>
<reference evidence="13" key="2">
    <citation type="submission" date="2020-09" db="EMBL/GenBank/DDBJ databases">
        <authorList>
            <person name="Sun Q."/>
            <person name="Zhou Y."/>
        </authorList>
    </citation>
    <scope>NUCLEOTIDE SEQUENCE</scope>
    <source>
        <strain evidence="13">CGMCC 1.15178</strain>
    </source>
</reference>
<dbReference type="PANTHER" id="PTHR43394">
    <property type="entry name" value="ATP-DEPENDENT PERMEASE MDL1, MITOCHONDRIAL"/>
    <property type="match status" value="1"/>
</dbReference>
<organism evidence="13 14">
    <name type="scientific">Paenibacillus nasutitermitis</name>
    <dbReference type="NCBI Taxonomy" id="1652958"/>
    <lineage>
        <taxon>Bacteria</taxon>
        <taxon>Bacillati</taxon>
        <taxon>Bacillota</taxon>
        <taxon>Bacilli</taxon>
        <taxon>Bacillales</taxon>
        <taxon>Paenibacillaceae</taxon>
        <taxon>Paenibacillus</taxon>
    </lineage>
</organism>
<dbReference type="InterPro" id="IPR039421">
    <property type="entry name" value="Type_1_exporter"/>
</dbReference>
<dbReference type="Pfam" id="PF00664">
    <property type="entry name" value="ABC_membrane"/>
    <property type="match status" value="1"/>
</dbReference>
<evidence type="ECO:0000256" key="4">
    <source>
        <dbReference type="ARBA" id="ARBA00022692"/>
    </source>
</evidence>
<dbReference type="Gene3D" id="1.20.1560.10">
    <property type="entry name" value="ABC transporter type 1, transmembrane domain"/>
    <property type="match status" value="2"/>
</dbReference>
<dbReference type="RefSeq" id="WP_188997837.1">
    <property type="nucleotide sequence ID" value="NZ_BMHP01000006.1"/>
</dbReference>
<keyword evidence="14" id="KW-1185">Reference proteome</keyword>
<dbReference type="FunFam" id="1.20.1560.10:FF:000011">
    <property type="entry name" value="Multidrug ABC transporter ATP-binding protein"/>
    <property type="match status" value="1"/>
</dbReference>
<feature type="region of interest" description="Disordered" evidence="9">
    <location>
        <begin position="1"/>
        <end position="33"/>
    </location>
</feature>
<dbReference type="InterPro" id="IPR036640">
    <property type="entry name" value="ABC1_TM_sf"/>
</dbReference>
<accession>A0A916ZEV7</accession>
<name>A0A916ZEV7_9BACL</name>
<feature type="transmembrane region" description="Helical" evidence="10">
    <location>
        <begin position="220"/>
        <end position="237"/>
    </location>
</feature>
<evidence type="ECO:0000256" key="9">
    <source>
        <dbReference type="SAM" id="MobiDB-lite"/>
    </source>
</evidence>
<dbReference type="PANTHER" id="PTHR43394:SF1">
    <property type="entry name" value="ATP-BINDING CASSETTE SUB-FAMILY B MEMBER 10, MITOCHONDRIAL"/>
    <property type="match status" value="1"/>
</dbReference>
<dbReference type="CDD" id="cd18547">
    <property type="entry name" value="ABC_6TM_Tm288_like"/>
    <property type="match status" value="1"/>
</dbReference>
<dbReference type="GO" id="GO:0005524">
    <property type="term" value="F:ATP binding"/>
    <property type="evidence" value="ECO:0007669"/>
    <property type="project" value="UniProtKB-KW"/>
</dbReference>
<dbReference type="FunFam" id="3.40.50.300:FF:000287">
    <property type="entry name" value="Multidrug ABC transporter ATP-binding protein"/>
    <property type="match status" value="1"/>
</dbReference>
<feature type="transmembrane region" description="Helical" evidence="10">
    <location>
        <begin position="64"/>
        <end position="82"/>
    </location>
</feature>
<protein>
    <submittedName>
        <fullName evidence="13">ABC transporter</fullName>
    </submittedName>
</protein>
<dbReference type="GO" id="GO:0016887">
    <property type="term" value="F:ATP hydrolysis activity"/>
    <property type="evidence" value="ECO:0007669"/>
    <property type="project" value="InterPro"/>
</dbReference>
<dbReference type="AlphaFoldDB" id="A0A916ZEV7"/>
<dbReference type="PROSITE" id="PS50893">
    <property type="entry name" value="ABC_TRANSPORTER_2"/>
    <property type="match status" value="1"/>
</dbReference>
<evidence type="ECO:0000313" key="14">
    <source>
        <dbReference type="Proteomes" id="UP000612456"/>
    </source>
</evidence>
<dbReference type="EMBL" id="BMHP01000006">
    <property type="protein sequence ID" value="GGD93055.1"/>
    <property type="molecule type" value="Genomic_DNA"/>
</dbReference>
<evidence type="ECO:0000256" key="10">
    <source>
        <dbReference type="SAM" id="Phobius"/>
    </source>
</evidence>
<dbReference type="CDD" id="cd03254">
    <property type="entry name" value="ABCC_Glucan_exporter_like"/>
    <property type="match status" value="1"/>
</dbReference>
<keyword evidence="3" id="KW-1003">Cell membrane</keyword>
<evidence type="ECO:0000256" key="6">
    <source>
        <dbReference type="ARBA" id="ARBA00022840"/>
    </source>
</evidence>
<dbReference type="Proteomes" id="UP000612456">
    <property type="component" value="Unassembled WGS sequence"/>
</dbReference>
<feature type="transmembrane region" description="Helical" evidence="10">
    <location>
        <begin position="301"/>
        <end position="326"/>
    </location>
</feature>
<keyword evidence="7 10" id="KW-1133">Transmembrane helix</keyword>
<keyword evidence="8 10" id="KW-0472">Membrane</keyword>
<dbReference type="InterPro" id="IPR003439">
    <property type="entry name" value="ABC_transporter-like_ATP-bd"/>
</dbReference>